<feature type="compositionally biased region" description="Basic and acidic residues" evidence="1">
    <location>
        <begin position="221"/>
        <end position="231"/>
    </location>
</feature>
<feature type="compositionally biased region" description="Basic and acidic residues" evidence="1">
    <location>
        <begin position="264"/>
        <end position="273"/>
    </location>
</feature>
<evidence type="ECO:0000313" key="2">
    <source>
        <dbReference type="EMBL" id="KAF2022857.1"/>
    </source>
</evidence>
<feature type="region of interest" description="Disordered" evidence="1">
    <location>
        <begin position="1"/>
        <end position="336"/>
    </location>
</feature>
<proteinExistence type="predicted"/>
<dbReference type="AlphaFoldDB" id="A0A9P4GVP7"/>
<feature type="compositionally biased region" description="Basic and acidic residues" evidence="1">
    <location>
        <begin position="98"/>
        <end position="115"/>
    </location>
</feature>
<sequence length="336" mass="37021">MDTRPETGWSPLDQNDKLADMQHQLDRMADRQYNIGEALRDAASEQSQGQHDVAQDQQATEQSQSPGCPVSLQAPQTDANVRELTALPQRPSTVAEGSLHESQAKEDKRQQEVRRKEAKKARKRQNADHRFAGLGERSARSSSCQQSSAGQSPTQQSDNKEEPKKTWSGRIKEKLRNVGNKFAEATLPQDNRIGVDGKRPSFNRHRGTNWAWRSRPRNSHSNHDMSKHGEVAVDQGAEDEENSASTGIAQQNGESSRTAQQNDDTQRSSRDGRFATFPRCVRDGLSSIGRGRGAGNSVPPPPQRPPPSNETLSSTAAQPDASPWPHDTIPDNASVD</sequence>
<comment type="caution">
    <text evidence="2">The sequence shown here is derived from an EMBL/GenBank/DDBJ whole genome shotgun (WGS) entry which is preliminary data.</text>
</comment>
<keyword evidence="3" id="KW-1185">Reference proteome</keyword>
<dbReference type="EMBL" id="ML978421">
    <property type="protein sequence ID" value="KAF2022857.1"/>
    <property type="molecule type" value="Genomic_DNA"/>
</dbReference>
<feature type="compositionally biased region" description="Basic and acidic residues" evidence="1">
    <location>
        <begin position="158"/>
        <end position="176"/>
    </location>
</feature>
<feature type="compositionally biased region" description="Pro residues" evidence="1">
    <location>
        <begin position="298"/>
        <end position="308"/>
    </location>
</feature>
<feature type="compositionally biased region" description="Low complexity" evidence="1">
    <location>
        <begin position="140"/>
        <end position="152"/>
    </location>
</feature>
<evidence type="ECO:0000256" key="1">
    <source>
        <dbReference type="SAM" id="MobiDB-lite"/>
    </source>
</evidence>
<evidence type="ECO:0000313" key="3">
    <source>
        <dbReference type="Proteomes" id="UP000799777"/>
    </source>
</evidence>
<feature type="compositionally biased region" description="Polar residues" evidence="1">
    <location>
        <begin position="44"/>
        <end position="66"/>
    </location>
</feature>
<reference evidence="2" key="1">
    <citation type="journal article" date="2020" name="Stud. Mycol.">
        <title>101 Dothideomycetes genomes: a test case for predicting lifestyles and emergence of pathogens.</title>
        <authorList>
            <person name="Haridas S."/>
            <person name="Albert R."/>
            <person name="Binder M."/>
            <person name="Bloem J."/>
            <person name="Labutti K."/>
            <person name="Salamov A."/>
            <person name="Andreopoulos B."/>
            <person name="Baker S."/>
            <person name="Barry K."/>
            <person name="Bills G."/>
            <person name="Bluhm B."/>
            <person name="Cannon C."/>
            <person name="Castanera R."/>
            <person name="Culley D."/>
            <person name="Daum C."/>
            <person name="Ezra D."/>
            <person name="Gonzalez J."/>
            <person name="Henrissat B."/>
            <person name="Kuo A."/>
            <person name="Liang C."/>
            <person name="Lipzen A."/>
            <person name="Lutzoni F."/>
            <person name="Magnuson J."/>
            <person name="Mondo S."/>
            <person name="Nolan M."/>
            <person name="Ohm R."/>
            <person name="Pangilinan J."/>
            <person name="Park H.-J."/>
            <person name="Ramirez L."/>
            <person name="Alfaro M."/>
            <person name="Sun H."/>
            <person name="Tritt A."/>
            <person name="Yoshinaga Y."/>
            <person name="Zwiers L.-H."/>
            <person name="Turgeon B."/>
            <person name="Goodwin S."/>
            <person name="Spatafora J."/>
            <person name="Crous P."/>
            <person name="Grigoriev I."/>
        </authorList>
    </citation>
    <scope>NUCLEOTIDE SEQUENCE</scope>
    <source>
        <strain evidence="2">CBS 110217</strain>
    </source>
</reference>
<dbReference type="Proteomes" id="UP000799777">
    <property type="component" value="Unassembled WGS sequence"/>
</dbReference>
<accession>A0A9P4GVP7</accession>
<name>A0A9P4GVP7_9PLEO</name>
<gene>
    <name evidence="2" type="ORF">EK21DRAFT_119324</name>
</gene>
<feature type="compositionally biased region" description="Polar residues" evidence="1">
    <location>
        <begin position="243"/>
        <end position="263"/>
    </location>
</feature>
<feature type="compositionally biased region" description="Basic and acidic residues" evidence="1">
    <location>
        <begin position="14"/>
        <end position="30"/>
    </location>
</feature>
<organism evidence="2 3">
    <name type="scientific">Setomelanomma holmii</name>
    <dbReference type="NCBI Taxonomy" id="210430"/>
    <lineage>
        <taxon>Eukaryota</taxon>
        <taxon>Fungi</taxon>
        <taxon>Dikarya</taxon>
        <taxon>Ascomycota</taxon>
        <taxon>Pezizomycotina</taxon>
        <taxon>Dothideomycetes</taxon>
        <taxon>Pleosporomycetidae</taxon>
        <taxon>Pleosporales</taxon>
        <taxon>Pleosporineae</taxon>
        <taxon>Phaeosphaeriaceae</taxon>
        <taxon>Setomelanomma</taxon>
    </lineage>
</organism>
<protein>
    <submittedName>
        <fullName evidence="2">Uncharacterized protein</fullName>
    </submittedName>
</protein>